<reference evidence="1" key="1">
    <citation type="journal article" date="2012" name="Environ. Microbiol.">
        <title>Genetic structure of three fosmid-fragments encoding 16S rRNA genes of the Miscellaneous Crenarchaeotic Group (MCG): implications for physiology and evolution of marine sedimentary archaea.</title>
        <authorList>
            <person name="Li P.Y."/>
            <person name="Xie B.B."/>
            <person name="Zhang X.Y."/>
            <person name="Qin Q.L."/>
            <person name="Dang H.Y."/>
            <person name="Wang X.M."/>
            <person name="Chen X.L."/>
            <person name="Yu J."/>
            <person name="Zhang Y.Z."/>
        </authorList>
    </citation>
    <scope>NUCLEOTIDE SEQUENCE</scope>
</reference>
<sequence length="44" mass="5021">MTEGVEIKLPTWICTECGAEYTDRCRKAMCSECGAPQEEHKKKE</sequence>
<gene>
    <name evidence="1" type="ORF">E48-1C_18</name>
</gene>
<proteinExistence type="predicted"/>
<organism evidence="1">
    <name type="scientific">uncultured marine crenarchaeote E48-1C</name>
    <dbReference type="NCBI Taxonomy" id="907718"/>
    <lineage>
        <taxon>Archaea</taxon>
        <taxon>Candidatus Bathyarchaeota</taxon>
        <taxon>environmental samples</taxon>
    </lineage>
</organism>
<dbReference type="SUPFAM" id="SSF57802">
    <property type="entry name" value="Rubredoxin-like"/>
    <property type="match status" value="1"/>
</dbReference>
<accession>G9BAT8</accession>
<protein>
    <submittedName>
        <fullName evidence="1">Uncharacterized protein</fullName>
    </submittedName>
</protein>
<name>G9BAT8_9ARCH</name>
<dbReference type="AlphaFoldDB" id="G9BAT8"/>
<evidence type="ECO:0000313" key="1">
    <source>
        <dbReference type="EMBL" id="ADP09463.1"/>
    </source>
</evidence>
<dbReference type="EMBL" id="HQ214612">
    <property type="protein sequence ID" value="ADP09463.1"/>
    <property type="molecule type" value="Genomic_DNA"/>
</dbReference>